<dbReference type="KEGG" id="ncv:NCAV_1636"/>
<evidence type="ECO:0000313" key="2">
    <source>
        <dbReference type="EMBL" id="SPC34799.1"/>
    </source>
</evidence>
<dbReference type="Proteomes" id="UP000236248">
    <property type="component" value="Chromosome NCAV"/>
</dbReference>
<dbReference type="SUPFAM" id="SSF88723">
    <property type="entry name" value="PIN domain-like"/>
    <property type="match status" value="1"/>
</dbReference>
<sequence length="148" mass="16416">MMIRMVEVLVDTSFIIAMANIPIKGMDRLEVELGRVEFLIPDVVVKELERIAIDAGVKRAREARAALQLIYDARFRSKARMIDISKVSDTEGKSAKEGKVGSKVDDLIVGYAESAGCYVATLDREMIRRLRGRCAGIITLQDDTLTIA</sequence>
<dbReference type="AlphaFoldDB" id="A0A2K5AT54"/>
<reference evidence="3" key="1">
    <citation type="submission" date="2018-01" db="EMBL/GenBank/DDBJ databases">
        <authorList>
            <person name="Kerou L M."/>
        </authorList>
    </citation>
    <scope>NUCLEOTIDE SEQUENCE [LARGE SCALE GENOMIC DNA]</scope>
    <source>
        <strain evidence="3">SCU2</strain>
    </source>
</reference>
<dbReference type="Pfam" id="PF01850">
    <property type="entry name" value="PIN"/>
    <property type="match status" value="1"/>
</dbReference>
<proteinExistence type="predicted"/>
<protein>
    <submittedName>
        <fullName evidence="2">Putative PilT domain protein</fullName>
    </submittedName>
</protein>
<dbReference type="InterPro" id="IPR002716">
    <property type="entry name" value="PIN_dom"/>
</dbReference>
<dbReference type="Gene3D" id="3.40.50.1010">
    <property type="entry name" value="5'-nuclease"/>
    <property type="match status" value="1"/>
</dbReference>
<evidence type="ECO:0000259" key="1">
    <source>
        <dbReference type="SMART" id="SM00670"/>
    </source>
</evidence>
<accession>A0A2K5AT54</accession>
<organism evidence="2 3">
    <name type="scientific">Candidatus Nitrosocaldus cavascurensis</name>
    <dbReference type="NCBI Taxonomy" id="2058097"/>
    <lineage>
        <taxon>Archaea</taxon>
        <taxon>Nitrososphaerota</taxon>
        <taxon>Nitrososphaeria</taxon>
        <taxon>Candidatus Nitrosocaldales</taxon>
        <taxon>Candidatus Nitrosocaldaceae</taxon>
        <taxon>Candidatus Nitrosocaldus</taxon>
    </lineage>
</organism>
<evidence type="ECO:0000313" key="3">
    <source>
        <dbReference type="Proteomes" id="UP000236248"/>
    </source>
</evidence>
<dbReference type="InterPro" id="IPR029060">
    <property type="entry name" value="PIN-like_dom_sf"/>
</dbReference>
<dbReference type="SMART" id="SM00670">
    <property type="entry name" value="PINc"/>
    <property type="match status" value="1"/>
</dbReference>
<keyword evidence="3" id="KW-1185">Reference proteome</keyword>
<dbReference type="EMBL" id="LT981265">
    <property type="protein sequence ID" value="SPC34799.1"/>
    <property type="molecule type" value="Genomic_DNA"/>
</dbReference>
<gene>
    <name evidence="2" type="ORF">NCAV_1636</name>
</gene>
<name>A0A2K5AT54_9ARCH</name>
<feature type="domain" description="PIN" evidence="1">
    <location>
        <begin position="6"/>
        <end position="128"/>
    </location>
</feature>